<dbReference type="InterPro" id="IPR044528">
    <property type="entry name" value="POD-like_MBL-fold"/>
</dbReference>
<geneLocation type="plasmid" evidence="3 4">
    <name>pCadTS8_2</name>
</geneLocation>
<sequence>MFIQTIKTSGLSHLSYFVASNNQAVVIDPRRDIDAYLNLAKEHECQITHIIETHRNEDLISGAPILAKSVDAQVLHGPNADQEISYATTVKEGYQLDIGDLSLEVIETPGHTKDSISILVFDKDFNQGPVGIFTGDTLFIGDVGRTDFYPSESEHVAGLLFDSLQKIKDKASMSIIYPAHGAGSVCGEGMADREFSTVQHEMKNNPLMQINDKSAFIQKKIAEHHYKPPYFADMEQLNAQGAPNYSSFQATSSVNITQLEKMRQQGHVLIDVRPIEAYLGAHVPNSYSLPLNMITAYAGWLFSLNDNIVIIANDQRMASCAALHFARIGFDNVNDYFATNMAMVAATGHDFATLDVIGAEQVNRLLESDWQLLDVRKITEYEKAHIDSSEHIFLGHLANKICEIPKSDKLITMCASGIRATIAAAYLQAQGYQNVKVFLGSMGAWKAKNYPTTSCN</sequence>
<organism evidence="3 4">
    <name type="scientific">Catenovulum adriaticum</name>
    <dbReference type="NCBI Taxonomy" id="2984846"/>
    <lineage>
        <taxon>Bacteria</taxon>
        <taxon>Pseudomonadati</taxon>
        <taxon>Pseudomonadota</taxon>
        <taxon>Gammaproteobacteria</taxon>
        <taxon>Alteromonadales</taxon>
        <taxon>Alteromonadaceae</taxon>
        <taxon>Catenovulum</taxon>
    </lineage>
</organism>
<dbReference type="Gene3D" id="3.60.15.10">
    <property type="entry name" value="Ribonuclease Z/Hydroxyacylglutathione hydrolase-like"/>
    <property type="match status" value="1"/>
</dbReference>
<gene>
    <name evidence="3" type="ORF">OLW01_17415</name>
</gene>
<dbReference type="PANTHER" id="PTHR43084:SF1">
    <property type="entry name" value="PERSULFIDE DIOXYGENASE ETHE1, MITOCHONDRIAL"/>
    <property type="match status" value="1"/>
</dbReference>
<keyword evidence="1" id="KW-0479">Metal-binding</keyword>
<dbReference type="Pfam" id="PF00581">
    <property type="entry name" value="Rhodanese"/>
    <property type="match status" value="2"/>
</dbReference>
<evidence type="ECO:0000259" key="2">
    <source>
        <dbReference type="PROSITE" id="PS50206"/>
    </source>
</evidence>
<dbReference type="SMART" id="SM00849">
    <property type="entry name" value="Lactamase_B"/>
    <property type="match status" value="1"/>
</dbReference>
<dbReference type="SMART" id="SM00450">
    <property type="entry name" value="RHOD"/>
    <property type="match status" value="2"/>
</dbReference>
<dbReference type="Gene3D" id="3.40.250.10">
    <property type="entry name" value="Rhodanese-like domain"/>
    <property type="match status" value="2"/>
</dbReference>
<dbReference type="PANTHER" id="PTHR43084">
    <property type="entry name" value="PERSULFIDE DIOXYGENASE ETHE1"/>
    <property type="match status" value="1"/>
</dbReference>
<dbReference type="CDD" id="cd00158">
    <property type="entry name" value="RHOD"/>
    <property type="match status" value="1"/>
</dbReference>
<proteinExistence type="predicted"/>
<evidence type="ECO:0000313" key="4">
    <source>
        <dbReference type="Proteomes" id="UP001163726"/>
    </source>
</evidence>
<dbReference type="InterPro" id="IPR001763">
    <property type="entry name" value="Rhodanese-like_dom"/>
</dbReference>
<dbReference type="CDD" id="cd07724">
    <property type="entry name" value="POD-like_MBL-fold"/>
    <property type="match status" value="1"/>
</dbReference>
<dbReference type="SUPFAM" id="SSF52821">
    <property type="entry name" value="Rhodanese/Cell cycle control phosphatase"/>
    <property type="match status" value="2"/>
</dbReference>
<name>A0ABY7ARW0_9ALTE</name>
<dbReference type="InterPro" id="IPR051682">
    <property type="entry name" value="Mito_Persulfide_Diox"/>
</dbReference>
<dbReference type="Pfam" id="PF00753">
    <property type="entry name" value="Lactamase_B"/>
    <property type="match status" value="1"/>
</dbReference>
<keyword evidence="3" id="KW-0614">Plasmid</keyword>
<evidence type="ECO:0000313" key="3">
    <source>
        <dbReference type="EMBL" id="WAJ72060.1"/>
    </source>
</evidence>
<dbReference type="InterPro" id="IPR001279">
    <property type="entry name" value="Metallo-B-lactamas"/>
</dbReference>
<protein>
    <submittedName>
        <fullName evidence="3">MBL fold metallo-hydrolase</fullName>
    </submittedName>
</protein>
<dbReference type="Proteomes" id="UP001163726">
    <property type="component" value="Plasmid pCadTS8_2"/>
</dbReference>
<dbReference type="RefSeq" id="WP_268076777.1">
    <property type="nucleotide sequence ID" value="NZ_CP109967.1"/>
</dbReference>
<reference evidence="3" key="1">
    <citation type="submission" date="2022-10" db="EMBL/GenBank/DDBJ databases">
        <title>Catenovulum adriacola sp. nov. isolated in the Harbour of Susak.</title>
        <authorList>
            <person name="Schoch T."/>
            <person name="Reich S.J."/>
            <person name="Stoeferle S."/>
            <person name="Flaiz M."/>
            <person name="Kazda M."/>
            <person name="Riedel C.U."/>
            <person name="Duerre P."/>
        </authorList>
    </citation>
    <scope>NUCLEOTIDE SEQUENCE</scope>
    <source>
        <strain evidence="3">TS8</strain>
        <plasmid evidence="3">pCadTS8_2</plasmid>
    </source>
</reference>
<dbReference type="InterPro" id="IPR036873">
    <property type="entry name" value="Rhodanese-like_dom_sf"/>
</dbReference>
<evidence type="ECO:0000256" key="1">
    <source>
        <dbReference type="ARBA" id="ARBA00022723"/>
    </source>
</evidence>
<accession>A0ABY7ARW0</accession>
<dbReference type="PROSITE" id="PS50206">
    <property type="entry name" value="RHODANESE_3"/>
    <property type="match status" value="2"/>
</dbReference>
<dbReference type="EMBL" id="CP109967">
    <property type="protein sequence ID" value="WAJ72060.1"/>
    <property type="molecule type" value="Genomic_DNA"/>
</dbReference>
<feature type="domain" description="Rhodanese" evidence="2">
    <location>
        <begin position="263"/>
        <end position="345"/>
    </location>
</feature>
<keyword evidence="4" id="KW-1185">Reference proteome</keyword>
<dbReference type="SUPFAM" id="SSF56281">
    <property type="entry name" value="Metallo-hydrolase/oxidoreductase"/>
    <property type="match status" value="1"/>
</dbReference>
<feature type="domain" description="Rhodanese" evidence="2">
    <location>
        <begin position="366"/>
        <end position="454"/>
    </location>
</feature>
<dbReference type="InterPro" id="IPR036866">
    <property type="entry name" value="RibonucZ/Hydroxyglut_hydro"/>
</dbReference>